<accession>A0ACB5SJZ7</accession>
<reference evidence="1" key="1">
    <citation type="submission" date="2024-09" db="EMBL/GenBank/DDBJ databases">
        <title>Draft Genome Sequences of Neofusicoccum parvum.</title>
        <authorList>
            <person name="Ashida A."/>
            <person name="Camagna M."/>
            <person name="Tanaka A."/>
            <person name="Takemoto D."/>
        </authorList>
    </citation>
    <scope>NUCLEOTIDE SEQUENCE</scope>
    <source>
        <strain evidence="1">PPO83</strain>
    </source>
</reference>
<dbReference type="EMBL" id="BSXG01000116">
    <property type="protein sequence ID" value="GME44784.1"/>
    <property type="molecule type" value="Genomic_DNA"/>
</dbReference>
<evidence type="ECO:0000313" key="2">
    <source>
        <dbReference type="Proteomes" id="UP001165186"/>
    </source>
</evidence>
<keyword evidence="2" id="KW-1185">Reference proteome</keyword>
<comment type="caution">
    <text evidence="1">The sequence shown here is derived from an EMBL/GenBank/DDBJ whole genome shotgun (WGS) entry which is preliminary data.</text>
</comment>
<proteinExistence type="predicted"/>
<protein>
    <submittedName>
        <fullName evidence="1">Amino-acid n-acetyltransferase subunit mak10</fullName>
    </submittedName>
</protein>
<organism evidence="1 2">
    <name type="scientific">Neofusicoccum parvum</name>
    <dbReference type="NCBI Taxonomy" id="310453"/>
    <lineage>
        <taxon>Eukaryota</taxon>
        <taxon>Fungi</taxon>
        <taxon>Dikarya</taxon>
        <taxon>Ascomycota</taxon>
        <taxon>Pezizomycotina</taxon>
        <taxon>Dothideomycetes</taxon>
        <taxon>Dothideomycetes incertae sedis</taxon>
        <taxon>Botryosphaeriales</taxon>
        <taxon>Botryosphaeriaceae</taxon>
        <taxon>Neofusicoccum</taxon>
    </lineage>
</organism>
<gene>
    <name evidence="1" type="primary">g6579</name>
    <name evidence="1" type="ORF">NpPPO83_00006579</name>
</gene>
<evidence type="ECO:0000313" key="1">
    <source>
        <dbReference type="EMBL" id="GME44784.1"/>
    </source>
</evidence>
<sequence>MIPGVDHQTPADADDGLAQEAAHLRLEEEYAALPSHALGTGQLVKDEYFTLFESVGALEIMDPKMDSGFLAPGETLEEDFDALKELLPEEVIGIMDQLLCYEMSWHQGYPLSQTLFVSVHVDRLLWPEPRTLDEAFFHRPIGPQAAAKYGSDEQSQTYSYPGGKSPLLMILRAYCLGLVKYCDNVIQRVTSRDYFEEEDFSTHTYSRQLLTRFSEQEIVDVLRQAQDWIENKGKWGKECVPKLHSPTRLRQFHATNKKTTGQRYGNIFKKSRNQTP</sequence>
<dbReference type="Proteomes" id="UP001165186">
    <property type="component" value="Unassembled WGS sequence"/>
</dbReference>
<name>A0ACB5SJZ7_9PEZI</name>